<feature type="transmembrane region" description="Helical" evidence="1">
    <location>
        <begin position="335"/>
        <end position="358"/>
    </location>
</feature>
<dbReference type="AlphaFoldDB" id="A0A418WVC7"/>
<proteinExistence type="predicted"/>
<accession>A0A418WVC7</accession>
<gene>
    <name evidence="4" type="ORF">D3870_19400</name>
</gene>
<dbReference type="SUPFAM" id="SSF141868">
    <property type="entry name" value="EAL domain-like"/>
    <property type="match status" value="1"/>
</dbReference>
<keyword evidence="1" id="KW-0472">Membrane</keyword>
<dbReference type="SUPFAM" id="SSF55785">
    <property type="entry name" value="PYP-like sensor domain (PAS domain)"/>
    <property type="match status" value="1"/>
</dbReference>
<dbReference type="Proteomes" id="UP000285190">
    <property type="component" value="Unassembled WGS sequence"/>
</dbReference>
<dbReference type="InterPro" id="IPR035965">
    <property type="entry name" value="PAS-like_dom_sf"/>
</dbReference>
<dbReference type="Gene3D" id="3.20.20.450">
    <property type="entry name" value="EAL domain"/>
    <property type="match status" value="1"/>
</dbReference>
<dbReference type="PANTHER" id="PTHR44757">
    <property type="entry name" value="DIGUANYLATE CYCLASE DGCP"/>
    <property type="match status" value="1"/>
</dbReference>
<keyword evidence="5" id="KW-1185">Reference proteome</keyword>
<keyword evidence="1" id="KW-1133">Transmembrane helix</keyword>
<feature type="domain" description="GGDEF" evidence="3">
    <location>
        <begin position="526"/>
        <end position="659"/>
    </location>
</feature>
<dbReference type="Pfam" id="PF00990">
    <property type="entry name" value="GGDEF"/>
    <property type="match status" value="1"/>
</dbReference>
<evidence type="ECO:0000313" key="5">
    <source>
        <dbReference type="Proteomes" id="UP000285190"/>
    </source>
</evidence>
<dbReference type="CDD" id="cd01949">
    <property type="entry name" value="GGDEF"/>
    <property type="match status" value="1"/>
</dbReference>
<feature type="domain" description="EAL" evidence="2">
    <location>
        <begin position="668"/>
        <end position="922"/>
    </location>
</feature>
<name>A0A418WVC7_9BURK</name>
<dbReference type="InterPro" id="IPR052155">
    <property type="entry name" value="Biofilm_reg_signaling"/>
</dbReference>
<dbReference type="CDD" id="cd01948">
    <property type="entry name" value="EAL"/>
    <property type="match status" value="1"/>
</dbReference>
<sequence length="927" mass="102844">MCERTLVRPHIQGLILPTTTCEVQEITALTMAMATSYLANIRERLAFLSGNYRLAAVWPIVALISGIVGWNFLLSGLNADRESLETHALREAEAMARRYADQVTRTVEAIDQITLHVRYDWKLSNGKLQLDDAKAEGLFPPTSIFFVAVIDRNDMLITGTLPPPKNRFLGNTEDFLAQKAATEDFLYVGASFVGPVSGRNTIPFTRRLLDQDGSFDGIVVVSVSPDYFTSSYNEAILGKNGLLGIVGDDHKMRVTRIGHTVHSANVHAFVSVPRFAPQKSGSAVLNGNEWFADKRSRYVGWHAVERYPLIAMAGLDAQDMLTPYRENRAAAIRTALGATLALAVFTLIAMILSLRLAWRKHQLEMTRTTYRMATEGGNEGFYISRPIRDVHGAIVDFMTIDCNQRGAELFLHRREELIGKTISTLYDRTPSDRIIKLLCLAMEAGSHETELEVPGESPFTGRWAHLKAIRSDGDLAVTLRDISDTKAHVAELERRSNEDALTGLPNRHWVQTSLPTAIEHAAANNDMLAALFIDLDGFKAVNDTLGHEAGDEVLRNAARRLKVAVRPHDCVARLGGDEFVVILERIAQKADAAHVAERILHAFQDGFHLLQGVHAIGTSIGISIFPTDGTDSETLLRNADIAMYSVKTSGKRNYRFYDEKFHDALRARLEREAELRHAIGHDQLVMHYQPRVDISTGTTSSMEALVRWAHPSRGVLEPLEFIPLAEETGLILDLGALVIDKVCAQLACWAQRGQQLVPVSINVSPRQFNETDVAKILSTSLARHNVDPRLIEIELTESSMMGDSHDVANALTAIQKMGIKLLVDDFGTGYSSLSQLQRLDFDVLKVDRAFTSGLERTGEGNVFFKAIITMAHALGMRVVAEGVETLEQIRILKSLKCDEIQGFYISRPLPPSDTQPILPRWFFPSTA</sequence>
<dbReference type="EMBL" id="QYUN01000003">
    <property type="protein sequence ID" value="RJF96603.1"/>
    <property type="molecule type" value="Genomic_DNA"/>
</dbReference>
<dbReference type="CDD" id="cd12914">
    <property type="entry name" value="PDC1_DGC_like"/>
    <property type="match status" value="1"/>
</dbReference>
<feature type="transmembrane region" description="Helical" evidence="1">
    <location>
        <begin position="55"/>
        <end position="74"/>
    </location>
</feature>
<dbReference type="FunFam" id="3.30.70.270:FF:000001">
    <property type="entry name" value="Diguanylate cyclase domain protein"/>
    <property type="match status" value="1"/>
</dbReference>
<dbReference type="SMART" id="SM00267">
    <property type="entry name" value="GGDEF"/>
    <property type="match status" value="1"/>
</dbReference>
<dbReference type="InterPro" id="IPR029787">
    <property type="entry name" value="Nucleotide_cyclase"/>
</dbReference>
<evidence type="ECO:0000313" key="4">
    <source>
        <dbReference type="EMBL" id="RJF96603.1"/>
    </source>
</evidence>
<dbReference type="CDD" id="cd12915">
    <property type="entry name" value="PDC2_DGC_like"/>
    <property type="match status" value="1"/>
</dbReference>
<dbReference type="PANTHER" id="PTHR44757:SF2">
    <property type="entry name" value="BIOFILM ARCHITECTURE MAINTENANCE PROTEIN MBAA"/>
    <property type="match status" value="1"/>
</dbReference>
<dbReference type="SMART" id="SM00052">
    <property type="entry name" value="EAL"/>
    <property type="match status" value="1"/>
</dbReference>
<keyword evidence="1" id="KW-0812">Transmembrane</keyword>
<evidence type="ECO:0000256" key="1">
    <source>
        <dbReference type="SAM" id="Phobius"/>
    </source>
</evidence>
<dbReference type="InterPro" id="IPR000160">
    <property type="entry name" value="GGDEF_dom"/>
</dbReference>
<dbReference type="Gene3D" id="3.30.70.270">
    <property type="match status" value="1"/>
</dbReference>
<protein>
    <submittedName>
        <fullName evidence="4">EAL domain-containing protein</fullName>
    </submittedName>
</protein>
<dbReference type="SUPFAM" id="SSF55073">
    <property type="entry name" value="Nucleotide cyclase"/>
    <property type="match status" value="1"/>
</dbReference>
<dbReference type="InterPro" id="IPR043128">
    <property type="entry name" value="Rev_trsase/Diguanyl_cyclase"/>
</dbReference>
<dbReference type="NCBIfam" id="TIGR00254">
    <property type="entry name" value="GGDEF"/>
    <property type="match status" value="1"/>
</dbReference>
<evidence type="ECO:0000259" key="2">
    <source>
        <dbReference type="PROSITE" id="PS50883"/>
    </source>
</evidence>
<reference evidence="4 5" key="1">
    <citation type="submission" date="2018-09" db="EMBL/GenBank/DDBJ databases">
        <authorList>
            <person name="Zhu H."/>
        </authorList>
    </citation>
    <scope>NUCLEOTIDE SEQUENCE [LARGE SCALE GENOMIC DNA]</scope>
    <source>
        <strain evidence="4 5">K2R10-39</strain>
    </source>
</reference>
<dbReference type="GO" id="GO:0003824">
    <property type="term" value="F:catalytic activity"/>
    <property type="evidence" value="ECO:0007669"/>
    <property type="project" value="UniProtKB-ARBA"/>
</dbReference>
<dbReference type="PROSITE" id="PS50883">
    <property type="entry name" value="EAL"/>
    <property type="match status" value="1"/>
</dbReference>
<dbReference type="InterPro" id="IPR001633">
    <property type="entry name" value="EAL_dom"/>
</dbReference>
<dbReference type="Pfam" id="PF00563">
    <property type="entry name" value="EAL"/>
    <property type="match status" value="1"/>
</dbReference>
<evidence type="ECO:0000259" key="3">
    <source>
        <dbReference type="PROSITE" id="PS50887"/>
    </source>
</evidence>
<dbReference type="PROSITE" id="PS50887">
    <property type="entry name" value="GGDEF"/>
    <property type="match status" value="1"/>
</dbReference>
<dbReference type="InterPro" id="IPR035919">
    <property type="entry name" value="EAL_sf"/>
</dbReference>
<dbReference type="Gene3D" id="3.30.450.20">
    <property type="entry name" value="PAS domain"/>
    <property type="match status" value="3"/>
</dbReference>
<comment type="caution">
    <text evidence="4">The sequence shown here is derived from an EMBL/GenBank/DDBJ whole genome shotgun (WGS) entry which is preliminary data.</text>
</comment>
<organism evidence="4 5">
    <name type="scientific">Noviherbaspirillum cavernae</name>
    <dbReference type="NCBI Taxonomy" id="2320862"/>
    <lineage>
        <taxon>Bacteria</taxon>
        <taxon>Pseudomonadati</taxon>
        <taxon>Pseudomonadota</taxon>
        <taxon>Betaproteobacteria</taxon>
        <taxon>Burkholderiales</taxon>
        <taxon>Oxalobacteraceae</taxon>
        <taxon>Noviherbaspirillum</taxon>
    </lineage>
</organism>